<dbReference type="CDD" id="cd18121">
    <property type="entry name" value="ATP-synt_Fo_c"/>
    <property type="match status" value="1"/>
</dbReference>
<keyword evidence="11 14" id="KW-0472">Membrane</keyword>
<dbReference type="EMBL" id="LGKO01000002">
    <property type="protein sequence ID" value="KPL84266.1"/>
    <property type="molecule type" value="Genomic_DNA"/>
</dbReference>
<dbReference type="GO" id="GO:0005886">
    <property type="term" value="C:plasma membrane"/>
    <property type="evidence" value="ECO:0007669"/>
    <property type="project" value="UniProtKB-SubCell"/>
</dbReference>
<evidence type="ECO:0000256" key="3">
    <source>
        <dbReference type="ARBA" id="ARBA00022448"/>
    </source>
</evidence>
<dbReference type="HAMAP" id="MF_01396">
    <property type="entry name" value="ATP_synth_c_bact"/>
    <property type="match status" value="1"/>
</dbReference>
<evidence type="ECO:0000256" key="9">
    <source>
        <dbReference type="ARBA" id="ARBA00023065"/>
    </source>
</evidence>
<organism evidence="16 17">
    <name type="scientific">Thermanaerothrix daxensis</name>
    <dbReference type="NCBI Taxonomy" id="869279"/>
    <lineage>
        <taxon>Bacteria</taxon>
        <taxon>Bacillati</taxon>
        <taxon>Chloroflexota</taxon>
        <taxon>Anaerolineae</taxon>
        <taxon>Anaerolineales</taxon>
        <taxon>Anaerolineaceae</taxon>
        <taxon>Thermanaerothrix</taxon>
    </lineage>
</organism>
<evidence type="ECO:0000256" key="10">
    <source>
        <dbReference type="ARBA" id="ARBA00023121"/>
    </source>
</evidence>
<dbReference type="InterPro" id="IPR038662">
    <property type="entry name" value="ATP_synth_F0_csu_sf"/>
</dbReference>
<dbReference type="InterPro" id="IPR005953">
    <property type="entry name" value="ATP_synth_csu_bac/chlpt"/>
</dbReference>
<comment type="similarity">
    <text evidence="2 14">Belongs to the ATPase C chain family.</text>
</comment>
<comment type="subcellular location">
    <subcellularLocation>
        <location evidence="1 14">Cell membrane</location>
        <topology evidence="1 14">Multi-pass membrane protein</topology>
    </subcellularLocation>
</comment>
<keyword evidence="17" id="KW-1185">Reference proteome</keyword>
<keyword evidence="8 14" id="KW-1133">Transmembrane helix</keyword>
<keyword evidence="6 14" id="KW-0812">Transmembrane</keyword>
<dbReference type="RefSeq" id="WP_054520746.1">
    <property type="nucleotide sequence ID" value="NZ_LGKO01000002.1"/>
</dbReference>
<evidence type="ECO:0000256" key="8">
    <source>
        <dbReference type="ARBA" id="ARBA00022989"/>
    </source>
</evidence>
<feature type="transmembrane region" description="Helical" evidence="14">
    <location>
        <begin position="12"/>
        <end position="33"/>
    </location>
</feature>
<proteinExistence type="inferred from homology"/>
<comment type="function">
    <text evidence="14">Key component of the F(0) channel; it plays a direct role in translocation across the membrane. A homomeric c-ring of between 10-14 subunits forms the central stalk rotor element with the F(1) delta and epsilon subunits.</text>
</comment>
<comment type="function">
    <text evidence="13 14">F(1)F(0) ATP synthase produces ATP from ADP in the presence of a proton or sodium gradient. F-type ATPases consist of two structural domains, F(1) containing the extramembraneous catalytic core and F(0) containing the membrane proton channel, linked together by a central stalk and a peripheral stalk. During catalysis, ATP synthesis in the catalytic domain of F(1) is coupled via a rotary mechanism of the central stalk subunits to proton translocation.</text>
</comment>
<comment type="caution">
    <text evidence="16">The sequence shown here is derived from an EMBL/GenBank/DDBJ whole genome shotgun (WGS) entry which is preliminary data.</text>
</comment>
<evidence type="ECO:0000313" key="16">
    <source>
        <dbReference type="EMBL" id="KPL84266.1"/>
    </source>
</evidence>
<keyword evidence="7 14" id="KW-0375">Hydrogen ion transport</keyword>
<dbReference type="InterPro" id="IPR020537">
    <property type="entry name" value="ATP_synth_F0_csu_DDCD_BS"/>
</dbReference>
<evidence type="ECO:0000256" key="1">
    <source>
        <dbReference type="ARBA" id="ARBA00004651"/>
    </source>
</evidence>
<dbReference type="GO" id="GO:0008289">
    <property type="term" value="F:lipid binding"/>
    <property type="evidence" value="ECO:0007669"/>
    <property type="project" value="UniProtKB-KW"/>
</dbReference>
<evidence type="ECO:0000256" key="2">
    <source>
        <dbReference type="ARBA" id="ARBA00006704"/>
    </source>
</evidence>
<dbReference type="InterPro" id="IPR002379">
    <property type="entry name" value="ATPase_proteolipid_c-like_dom"/>
</dbReference>
<dbReference type="FunFam" id="1.20.20.10:FF:000002">
    <property type="entry name" value="ATP synthase subunit c"/>
    <property type="match status" value="1"/>
</dbReference>
<evidence type="ECO:0000256" key="5">
    <source>
        <dbReference type="ARBA" id="ARBA00022547"/>
    </source>
</evidence>
<feature type="transmembrane region" description="Helical" evidence="14">
    <location>
        <begin position="53"/>
        <end position="77"/>
    </location>
</feature>
<dbReference type="PROSITE" id="PS00605">
    <property type="entry name" value="ATPASE_C"/>
    <property type="match status" value="1"/>
</dbReference>
<keyword evidence="9 14" id="KW-0406">Ion transport</keyword>
<gene>
    <name evidence="14" type="primary">atpE</name>
    <name evidence="16" type="ORF">SE15_03740</name>
</gene>
<keyword evidence="4 14" id="KW-1003">Cell membrane</keyword>
<dbReference type="Gene3D" id="1.20.20.10">
    <property type="entry name" value="F1F0 ATP synthase subunit C"/>
    <property type="match status" value="1"/>
</dbReference>
<dbReference type="PANTHER" id="PTHR10031:SF0">
    <property type="entry name" value="ATPASE PROTEIN 9"/>
    <property type="match status" value="1"/>
</dbReference>
<keyword evidence="12 14" id="KW-0066">ATP synthesis</keyword>
<evidence type="ECO:0000256" key="13">
    <source>
        <dbReference type="ARBA" id="ARBA00025198"/>
    </source>
</evidence>
<keyword evidence="5 14" id="KW-0138">CF(0)</keyword>
<keyword evidence="3 14" id="KW-0813">Transport</keyword>
<dbReference type="AlphaFoldDB" id="A0A0N8GQP4"/>
<dbReference type="OrthoDB" id="166993at2"/>
<dbReference type="Pfam" id="PF00137">
    <property type="entry name" value="ATP-synt_C"/>
    <property type="match status" value="1"/>
</dbReference>
<dbReference type="SUPFAM" id="SSF81333">
    <property type="entry name" value="F1F0 ATP synthase subunit C"/>
    <property type="match status" value="1"/>
</dbReference>
<evidence type="ECO:0000256" key="12">
    <source>
        <dbReference type="ARBA" id="ARBA00023310"/>
    </source>
</evidence>
<dbReference type="PRINTS" id="PR00124">
    <property type="entry name" value="ATPASEC"/>
</dbReference>
<evidence type="ECO:0000259" key="15">
    <source>
        <dbReference type="Pfam" id="PF00137"/>
    </source>
</evidence>
<evidence type="ECO:0000256" key="11">
    <source>
        <dbReference type="ARBA" id="ARBA00023136"/>
    </source>
</evidence>
<dbReference type="PATRIC" id="fig|869279.4.peg.757"/>
<name>A0A0N8GQP4_9CHLR</name>
<feature type="site" description="Reversibly protonated during proton transport" evidence="14">
    <location>
        <position position="61"/>
    </location>
</feature>
<evidence type="ECO:0000256" key="7">
    <source>
        <dbReference type="ARBA" id="ARBA00022781"/>
    </source>
</evidence>
<evidence type="ECO:0000256" key="4">
    <source>
        <dbReference type="ARBA" id="ARBA00022475"/>
    </source>
</evidence>
<dbReference type="GO" id="GO:0046933">
    <property type="term" value="F:proton-transporting ATP synthase activity, rotational mechanism"/>
    <property type="evidence" value="ECO:0007669"/>
    <property type="project" value="UniProtKB-UniRule"/>
</dbReference>
<protein>
    <recommendedName>
        <fullName evidence="14">ATP synthase subunit c</fullName>
    </recommendedName>
    <alternativeName>
        <fullName evidence="14">ATP synthase F(0) sector subunit c</fullName>
    </alternativeName>
    <alternativeName>
        <fullName evidence="14">F-type ATPase subunit c</fullName>
        <shortName evidence="14">F-ATPase subunit c</shortName>
    </alternativeName>
    <alternativeName>
        <fullName evidence="14">Lipid-binding protein</fullName>
    </alternativeName>
</protein>
<dbReference type="STRING" id="869279.SE15_03740"/>
<dbReference type="Proteomes" id="UP000050544">
    <property type="component" value="Unassembled WGS sequence"/>
</dbReference>
<dbReference type="GO" id="GO:0045259">
    <property type="term" value="C:proton-transporting ATP synthase complex"/>
    <property type="evidence" value="ECO:0007669"/>
    <property type="project" value="UniProtKB-KW"/>
</dbReference>
<dbReference type="GO" id="GO:0033177">
    <property type="term" value="C:proton-transporting two-sector ATPase complex, proton-transporting domain"/>
    <property type="evidence" value="ECO:0007669"/>
    <property type="project" value="InterPro"/>
</dbReference>
<dbReference type="InterPro" id="IPR035921">
    <property type="entry name" value="F/V-ATP_Csub_sf"/>
</dbReference>
<accession>A0A0N8GQP4</accession>
<sequence>MTGDIILAAKFIGAGLAMIGALGAGVGIGLSVQGALQGMARNPDAYGNLLTNMILGIAFSEAIAIYCLVIAFLMLFVL</sequence>
<dbReference type="NCBIfam" id="TIGR01260">
    <property type="entry name" value="ATP_synt_c"/>
    <property type="match status" value="1"/>
</dbReference>
<evidence type="ECO:0000256" key="14">
    <source>
        <dbReference type="HAMAP-Rule" id="MF_01396"/>
    </source>
</evidence>
<reference evidence="16 17" key="1">
    <citation type="submission" date="2015-07" db="EMBL/GenBank/DDBJ databases">
        <title>Whole genome sequence of Thermanaerothrix daxensis DSM 23592.</title>
        <authorList>
            <person name="Hemp J."/>
            <person name="Ward L.M."/>
            <person name="Pace L.A."/>
            <person name="Fischer W.W."/>
        </authorList>
    </citation>
    <scope>NUCLEOTIDE SEQUENCE [LARGE SCALE GENOMIC DNA]</scope>
    <source>
        <strain evidence="16 17">GNS-1</strain>
    </source>
</reference>
<evidence type="ECO:0000313" key="17">
    <source>
        <dbReference type="Proteomes" id="UP000050544"/>
    </source>
</evidence>
<evidence type="ECO:0000256" key="6">
    <source>
        <dbReference type="ARBA" id="ARBA00022692"/>
    </source>
</evidence>
<keyword evidence="10 14" id="KW-0446">Lipid-binding</keyword>
<feature type="domain" description="V-ATPase proteolipid subunit C-like" evidence="15">
    <location>
        <begin position="12"/>
        <end position="74"/>
    </location>
</feature>
<dbReference type="InterPro" id="IPR000454">
    <property type="entry name" value="ATP_synth_F0_csu"/>
</dbReference>
<dbReference type="PANTHER" id="PTHR10031">
    <property type="entry name" value="ATP SYNTHASE LIPID-BINDING PROTEIN, MITOCHONDRIAL"/>
    <property type="match status" value="1"/>
</dbReference>